<dbReference type="Gene3D" id="3.40.190.170">
    <property type="entry name" value="Bacterial extracellular solute-binding protein, family 7"/>
    <property type="match status" value="1"/>
</dbReference>
<dbReference type="GO" id="GO:0055085">
    <property type="term" value="P:transmembrane transport"/>
    <property type="evidence" value="ECO:0007669"/>
    <property type="project" value="InterPro"/>
</dbReference>
<accession>A0A3B8WD96</accession>
<feature type="signal peptide" evidence="2">
    <location>
        <begin position="1"/>
        <end position="22"/>
    </location>
</feature>
<proteinExistence type="predicted"/>
<dbReference type="PANTHER" id="PTHR33376">
    <property type="match status" value="1"/>
</dbReference>
<reference evidence="3 4" key="1">
    <citation type="journal article" date="2018" name="Nat. Biotechnol.">
        <title>A standardized bacterial taxonomy based on genome phylogeny substantially revises the tree of life.</title>
        <authorList>
            <person name="Parks D.H."/>
            <person name="Chuvochina M."/>
            <person name="Waite D.W."/>
            <person name="Rinke C."/>
            <person name="Skarshewski A."/>
            <person name="Chaumeil P.A."/>
            <person name="Hugenholtz P."/>
        </authorList>
    </citation>
    <scope>NUCLEOTIDE SEQUENCE [LARGE SCALE GENOMIC DNA]</scope>
    <source>
        <strain evidence="3">UBA9049</strain>
    </source>
</reference>
<evidence type="ECO:0000313" key="4">
    <source>
        <dbReference type="Proteomes" id="UP000261325"/>
    </source>
</evidence>
<evidence type="ECO:0000313" key="3">
    <source>
        <dbReference type="EMBL" id="HAC27861.1"/>
    </source>
</evidence>
<sequence>MRKTLLAAVSTLGLLASPFAVSEETYTLRLAETWGPNSGLLGDAPRNMAAMAEEMSNGRLKIRIDSSNKHKAPFGIFDLVRNGQYDMGHTASYYYKGTIPNAMYFTTVPFGMIAPEQYA</sequence>
<protein>
    <submittedName>
        <fullName evidence="3">ABC transporter substrate-binding protein</fullName>
    </submittedName>
</protein>
<evidence type="ECO:0000256" key="2">
    <source>
        <dbReference type="SAM" id="SignalP"/>
    </source>
</evidence>
<dbReference type="Pfam" id="PF03480">
    <property type="entry name" value="DctP"/>
    <property type="match status" value="1"/>
</dbReference>
<feature type="non-terminal residue" evidence="3">
    <location>
        <position position="119"/>
    </location>
</feature>
<evidence type="ECO:0000256" key="1">
    <source>
        <dbReference type="ARBA" id="ARBA00022729"/>
    </source>
</evidence>
<dbReference type="Proteomes" id="UP000261325">
    <property type="component" value="Unassembled WGS sequence"/>
</dbReference>
<keyword evidence="1 2" id="KW-0732">Signal</keyword>
<organism evidence="3 4">
    <name type="scientific">Marinobacter nauticus</name>
    <name type="common">Marinobacter hydrocarbonoclasticus</name>
    <name type="synonym">Marinobacter aquaeolei</name>
    <dbReference type="NCBI Taxonomy" id="2743"/>
    <lineage>
        <taxon>Bacteria</taxon>
        <taxon>Pseudomonadati</taxon>
        <taxon>Pseudomonadota</taxon>
        <taxon>Gammaproteobacteria</taxon>
        <taxon>Pseudomonadales</taxon>
        <taxon>Marinobacteraceae</taxon>
        <taxon>Marinobacter</taxon>
    </lineage>
</organism>
<dbReference type="AlphaFoldDB" id="A0A3B8WD96"/>
<dbReference type="PANTHER" id="PTHR33376:SF5">
    <property type="entry name" value="EXTRACYTOPLASMIC SOLUTE RECEPTOR PROTEIN"/>
    <property type="match status" value="1"/>
</dbReference>
<gene>
    <name evidence="3" type="ORF">DCF82_08615</name>
</gene>
<comment type="caution">
    <text evidence="3">The sequence shown here is derived from an EMBL/GenBank/DDBJ whole genome shotgun (WGS) entry which is preliminary data.</text>
</comment>
<dbReference type="InterPro" id="IPR038404">
    <property type="entry name" value="TRAP_DctP_sf"/>
</dbReference>
<dbReference type="EMBL" id="DLYI01000109">
    <property type="protein sequence ID" value="HAC27861.1"/>
    <property type="molecule type" value="Genomic_DNA"/>
</dbReference>
<dbReference type="InterPro" id="IPR018389">
    <property type="entry name" value="DctP_fam"/>
</dbReference>
<feature type="chain" id="PRO_5017774482" evidence="2">
    <location>
        <begin position="23"/>
        <end position="119"/>
    </location>
</feature>
<name>A0A3B8WD96_MARNT</name>